<evidence type="ECO:0000259" key="2">
    <source>
        <dbReference type="Pfam" id="PF07833"/>
    </source>
</evidence>
<evidence type="ECO:0000313" key="4">
    <source>
        <dbReference type="Proteomes" id="UP000641588"/>
    </source>
</evidence>
<evidence type="ECO:0000256" key="1">
    <source>
        <dbReference type="SAM" id="SignalP"/>
    </source>
</evidence>
<keyword evidence="4" id="KW-1185">Reference proteome</keyword>
<comment type="caution">
    <text evidence="3">The sequence shown here is derived from an EMBL/GenBank/DDBJ whole genome shotgun (WGS) entry which is preliminary data.</text>
</comment>
<sequence>MKVPRLLTLVLSLSLFGATGAFASSMWGDYEGFGKVKLLINGVEKQYSDSETPAFLIKGNATMPVRTLADSLQSLVRWDNGTKTVSVFKPNVHMFVAEKVKDDYSIQTPFGAVVKGTRMDFAVFAQVDSLNTPFYSFKISIETPSGKQSAYHEEVVDGEKENFWYPWPFTGFTFSEAGNYKVKFSIKVDEDGEYTTVSQKVITSK</sequence>
<dbReference type="Proteomes" id="UP000641588">
    <property type="component" value="Unassembled WGS sequence"/>
</dbReference>
<dbReference type="RefSeq" id="WP_171653503.1">
    <property type="nucleotide sequence ID" value="NZ_WHOD01000070.1"/>
</dbReference>
<feature type="chain" id="PRO_5037822964" description="Copper amine oxidase-like N-terminal domain-containing protein" evidence="1">
    <location>
        <begin position="24"/>
        <end position="205"/>
    </location>
</feature>
<feature type="domain" description="Copper amine oxidase-like N-terminal" evidence="2">
    <location>
        <begin position="44"/>
        <end position="93"/>
    </location>
</feature>
<organism evidence="3 4">
    <name type="scientific">Paenibacillus foliorum</name>
    <dbReference type="NCBI Taxonomy" id="2654974"/>
    <lineage>
        <taxon>Bacteria</taxon>
        <taxon>Bacillati</taxon>
        <taxon>Bacillota</taxon>
        <taxon>Bacilli</taxon>
        <taxon>Bacillales</taxon>
        <taxon>Paenibacillaceae</taxon>
        <taxon>Paenibacillus</taxon>
    </lineage>
</organism>
<protein>
    <recommendedName>
        <fullName evidence="2">Copper amine oxidase-like N-terminal domain-containing protein</fullName>
    </recommendedName>
</protein>
<evidence type="ECO:0000313" key="3">
    <source>
        <dbReference type="EMBL" id="NOU95301.1"/>
    </source>
</evidence>
<keyword evidence="1" id="KW-0732">Signal</keyword>
<dbReference type="EMBL" id="WHOD01000070">
    <property type="protein sequence ID" value="NOU95301.1"/>
    <property type="molecule type" value="Genomic_DNA"/>
</dbReference>
<dbReference type="Pfam" id="PF07833">
    <property type="entry name" value="Cu_amine_oxidN1"/>
    <property type="match status" value="1"/>
</dbReference>
<name>A0A972K135_9BACL</name>
<gene>
    <name evidence="3" type="ORF">GC093_19020</name>
</gene>
<proteinExistence type="predicted"/>
<accession>A0A972K135</accession>
<dbReference type="AlphaFoldDB" id="A0A972K135"/>
<dbReference type="InterPro" id="IPR012854">
    <property type="entry name" value="Cu_amine_oxidase-like_N"/>
</dbReference>
<feature type="signal peptide" evidence="1">
    <location>
        <begin position="1"/>
        <end position="23"/>
    </location>
</feature>
<reference evidence="3" key="1">
    <citation type="submission" date="2019-10" db="EMBL/GenBank/DDBJ databases">
        <title>Description of Paenibacillus glebae sp. nov.</title>
        <authorList>
            <person name="Carlier A."/>
            <person name="Qi S."/>
        </authorList>
    </citation>
    <scope>NUCLEOTIDE SEQUENCE</scope>
    <source>
        <strain evidence="3">LMG 31456</strain>
    </source>
</reference>